<dbReference type="Proteomes" id="UP000193404">
    <property type="component" value="Chromosome"/>
</dbReference>
<protein>
    <submittedName>
        <fullName evidence="1">Uncharacterized protein</fullName>
    </submittedName>
</protein>
<dbReference type="KEGG" id="aman:B6F84_02060"/>
<dbReference type="OrthoDB" id="35579at2157"/>
<gene>
    <name evidence="1" type="ORF">B6F84_02060</name>
</gene>
<dbReference type="STRING" id="282676.B6F84_02060"/>
<accession>A0A1W6JXF6</accession>
<organism evidence="1 2">
    <name type="scientific">Acidianus manzaensis</name>
    <dbReference type="NCBI Taxonomy" id="282676"/>
    <lineage>
        <taxon>Archaea</taxon>
        <taxon>Thermoproteota</taxon>
        <taxon>Thermoprotei</taxon>
        <taxon>Sulfolobales</taxon>
        <taxon>Sulfolobaceae</taxon>
        <taxon>Acidianus</taxon>
    </lineage>
</organism>
<keyword evidence="2" id="KW-1185">Reference proteome</keyword>
<dbReference type="AlphaFoldDB" id="A0A1W6JXF6"/>
<dbReference type="GeneID" id="41589665"/>
<proteinExistence type="predicted"/>
<dbReference type="EMBL" id="CP020477">
    <property type="protein sequence ID" value="ARM74929.1"/>
    <property type="molecule type" value="Genomic_DNA"/>
</dbReference>
<name>A0A1W6JXF6_9CREN</name>
<evidence type="ECO:0000313" key="1">
    <source>
        <dbReference type="EMBL" id="ARM74929.1"/>
    </source>
</evidence>
<reference evidence="1 2" key="1">
    <citation type="submission" date="2017-03" db="EMBL/GenBank/DDBJ databases">
        <title>Sulfur activation and transportation mechanism of thermophilic Archaea Acidianus manzaensis YN-25.</title>
        <authorList>
            <person name="Ma Y."/>
            <person name="Yang Y."/>
            <person name="Xia J."/>
        </authorList>
    </citation>
    <scope>NUCLEOTIDE SEQUENCE [LARGE SCALE GENOMIC DNA]</scope>
    <source>
        <strain evidence="1 2">YN-25</strain>
    </source>
</reference>
<dbReference type="RefSeq" id="WP_148690683.1">
    <property type="nucleotide sequence ID" value="NZ_CP020477.1"/>
</dbReference>
<sequence>MKIFRYTEKNNLLYPDENGKIIVIIDNSIVRAYNENKEEIINPNFWLDKEDQEIIRRIRLIESKIQNDHISIDQCIAYYPKERKIRLYNLLGKIFEDYIFQLLQNRYNVERNREIFISSKLFPNSHNRPDFIIENKLAIEAKIKENGYQQTLEYSKYFKFGAIVFPFSGICKPPLFWSCIYNTVIDPKRLFSWIDIYLKK</sequence>
<evidence type="ECO:0000313" key="2">
    <source>
        <dbReference type="Proteomes" id="UP000193404"/>
    </source>
</evidence>